<name>A0ABN2AUX4_9ACTN</name>
<comment type="caution">
    <text evidence="1">The sequence shown here is derived from an EMBL/GenBank/DDBJ whole genome shotgun (WGS) entry which is preliminary data.</text>
</comment>
<protein>
    <submittedName>
        <fullName evidence="1">Uncharacterized protein</fullName>
    </submittedName>
</protein>
<proteinExistence type="predicted"/>
<dbReference type="Proteomes" id="UP001501470">
    <property type="component" value="Unassembled WGS sequence"/>
</dbReference>
<evidence type="ECO:0000313" key="1">
    <source>
        <dbReference type="EMBL" id="GAA1527429.1"/>
    </source>
</evidence>
<dbReference type="EMBL" id="BAAAQD010000010">
    <property type="protein sequence ID" value="GAA1527429.1"/>
    <property type="molecule type" value="Genomic_DNA"/>
</dbReference>
<evidence type="ECO:0000313" key="2">
    <source>
        <dbReference type="Proteomes" id="UP001501470"/>
    </source>
</evidence>
<organism evidence="1 2">
    <name type="scientific">Dactylosporangium maewongense</name>
    <dbReference type="NCBI Taxonomy" id="634393"/>
    <lineage>
        <taxon>Bacteria</taxon>
        <taxon>Bacillati</taxon>
        <taxon>Actinomycetota</taxon>
        <taxon>Actinomycetes</taxon>
        <taxon>Micromonosporales</taxon>
        <taxon>Micromonosporaceae</taxon>
        <taxon>Dactylosporangium</taxon>
    </lineage>
</organism>
<sequence length="65" mass="7163">MAVGQVDLTERCLTDTAGDAGWLGSGWWWRRNFQEGRRAIAITDWPNGGVTKRSAKRVIGATVES</sequence>
<keyword evidence="2" id="KW-1185">Reference proteome</keyword>
<gene>
    <name evidence="1" type="ORF">GCM10009827_050600</name>
</gene>
<accession>A0ABN2AUX4</accession>
<reference evidence="2" key="1">
    <citation type="journal article" date="2019" name="Int. J. Syst. Evol. Microbiol.">
        <title>The Global Catalogue of Microorganisms (GCM) 10K type strain sequencing project: providing services to taxonomists for standard genome sequencing and annotation.</title>
        <authorList>
            <consortium name="The Broad Institute Genomics Platform"/>
            <consortium name="The Broad Institute Genome Sequencing Center for Infectious Disease"/>
            <person name="Wu L."/>
            <person name="Ma J."/>
        </authorList>
    </citation>
    <scope>NUCLEOTIDE SEQUENCE [LARGE SCALE GENOMIC DNA]</scope>
    <source>
        <strain evidence="2">JCM 15933</strain>
    </source>
</reference>